<dbReference type="EMBL" id="SWLE01000017">
    <property type="protein sequence ID" value="TNM89934.1"/>
    <property type="molecule type" value="Genomic_DNA"/>
</dbReference>
<dbReference type="PROSITE" id="PS50157">
    <property type="entry name" value="ZINC_FINGER_C2H2_2"/>
    <property type="match status" value="4"/>
</dbReference>
<evidence type="ECO:0000256" key="3">
    <source>
        <dbReference type="ARBA" id="ARBA00022737"/>
    </source>
</evidence>
<dbReference type="Gene3D" id="3.30.160.60">
    <property type="entry name" value="Classic Zinc Finger"/>
    <property type="match status" value="4"/>
</dbReference>
<keyword evidence="4 10" id="KW-0863">Zinc-finger</keyword>
<dbReference type="GO" id="GO:0000981">
    <property type="term" value="F:DNA-binding transcription factor activity, RNA polymerase II-specific"/>
    <property type="evidence" value="ECO:0007669"/>
    <property type="project" value="TreeGrafter"/>
</dbReference>
<evidence type="ECO:0000256" key="9">
    <source>
        <dbReference type="ARBA" id="ARBA00023242"/>
    </source>
</evidence>
<evidence type="ECO:0000259" key="14">
    <source>
        <dbReference type="PROSITE" id="PS50950"/>
    </source>
</evidence>
<keyword evidence="5" id="KW-0862">Zinc</keyword>
<evidence type="ECO:0000256" key="2">
    <source>
        <dbReference type="ARBA" id="ARBA00022723"/>
    </source>
</evidence>
<keyword evidence="2" id="KW-0479">Metal-binding</keyword>
<dbReference type="PANTHER" id="PTHR14003:SF23">
    <property type="entry name" value="ZINC FINGER PROTEIN 143"/>
    <property type="match status" value="1"/>
</dbReference>
<dbReference type="PANTHER" id="PTHR14003">
    <property type="entry name" value="TRANSCRIPTIONAL REPRESSOR PROTEIN YY"/>
    <property type="match status" value="1"/>
</dbReference>
<feature type="region of interest" description="Disordered" evidence="12">
    <location>
        <begin position="202"/>
        <end position="229"/>
    </location>
</feature>
<dbReference type="Pfam" id="PF05485">
    <property type="entry name" value="THAP"/>
    <property type="match status" value="1"/>
</dbReference>
<dbReference type="Gene3D" id="6.20.210.20">
    <property type="entry name" value="THAP domain"/>
    <property type="match status" value="1"/>
</dbReference>
<evidence type="ECO:0000313" key="15">
    <source>
        <dbReference type="EMBL" id="TNM89934.1"/>
    </source>
</evidence>
<dbReference type="AlphaFoldDB" id="A0A4Z2BBY1"/>
<dbReference type="GO" id="GO:0000978">
    <property type="term" value="F:RNA polymerase II cis-regulatory region sequence-specific DNA binding"/>
    <property type="evidence" value="ECO:0007669"/>
    <property type="project" value="TreeGrafter"/>
</dbReference>
<dbReference type="InterPro" id="IPR038441">
    <property type="entry name" value="THAP_Znf_sf"/>
</dbReference>
<evidence type="ECO:0000256" key="7">
    <source>
        <dbReference type="ARBA" id="ARBA00023125"/>
    </source>
</evidence>
<evidence type="ECO:0000256" key="1">
    <source>
        <dbReference type="ARBA" id="ARBA00004123"/>
    </source>
</evidence>
<dbReference type="InterPro" id="IPR013087">
    <property type="entry name" value="Znf_C2H2_type"/>
</dbReference>
<name>A0A4Z2BBY1_9TELE</name>
<feature type="domain" description="C2H2-type" evidence="13">
    <location>
        <begin position="288"/>
        <end position="315"/>
    </location>
</feature>
<reference evidence="15 16" key="1">
    <citation type="submission" date="2019-04" db="EMBL/GenBank/DDBJ databases">
        <title>The sequence and de novo assembly of Takifugu bimaculatus genome using PacBio and Hi-C technologies.</title>
        <authorList>
            <person name="Xu P."/>
            <person name="Liu B."/>
            <person name="Zhou Z."/>
        </authorList>
    </citation>
    <scope>NUCLEOTIDE SEQUENCE [LARGE SCALE GENOMIC DNA]</scope>
    <source>
        <strain evidence="15">TB-2018</strain>
        <tissue evidence="15">Muscle</tissue>
    </source>
</reference>
<evidence type="ECO:0000256" key="10">
    <source>
        <dbReference type="PROSITE-ProRule" id="PRU00042"/>
    </source>
</evidence>
<dbReference type="FunFam" id="3.30.160.60:FF:000100">
    <property type="entry name" value="Zinc finger 45-like"/>
    <property type="match status" value="1"/>
</dbReference>
<dbReference type="SMART" id="SM00980">
    <property type="entry name" value="THAP"/>
    <property type="match status" value="1"/>
</dbReference>
<sequence>MSCSAIGCTNRHSKGSALQFFRFPLRDADRLKQWLRNVKRVNWIPSDASRLCSMHFVDNDFCMNEGGQRRLKHTAVPTIFNTPPHLFIKLAIKRSLCGVVDMSDSSLSPHLLPDRGHSAGLPSVEPHTAMTLKSMMFVSDQQWADRDRNIRLDREQPSASLTKEEDEEICISPEGKRLALKQEPDASLLIPTSQGRGHLLLSHLSDEDETKDRKQTSVGDGTEAESMESLHKNETHSCNVAHSSNFLVFHTYSLPLSESFECQMCGKDFRSECRLNEHVIIHTEVKPFSCDTCGKSFRNSSSLSAHRRLHGGEEPHSCTACGMCFRRRSSLTVHTRVHAGEKPNSCKTCGEDFPFASTLNCHLRIHTRDKPNLCHIVL</sequence>
<dbReference type="GO" id="GO:0008270">
    <property type="term" value="F:zinc ion binding"/>
    <property type="evidence" value="ECO:0007669"/>
    <property type="project" value="UniProtKB-KW"/>
</dbReference>
<evidence type="ECO:0000313" key="16">
    <source>
        <dbReference type="Proteomes" id="UP000516260"/>
    </source>
</evidence>
<evidence type="ECO:0008006" key="17">
    <source>
        <dbReference type="Google" id="ProtNLM"/>
    </source>
</evidence>
<dbReference type="PROSITE" id="PS50950">
    <property type="entry name" value="ZF_THAP"/>
    <property type="match status" value="1"/>
</dbReference>
<keyword evidence="3" id="KW-0677">Repeat</keyword>
<accession>A0A4Z2BBY1</accession>
<proteinExistence type="predicted"/>
<dbReference type="InterPro" id="IPR036236">
    <property type="entry name" value="Znf_C2H2_sf"/>
</dbReference>
<gene>
    <name evidence="15" type="ORF">fugu_004168</name>
</gene>
<dbReference type="PROSITE" id="PS00028">
    <property type="entry name" value="ZINC_FINGER_C2H2_1"/>
    <property type="match status" value="4"/>
</dbReference>
<evidence type="ECO:0000256" key="6">
    <source>
        <dbReference type="ARBA" id="ARBA00023015"/>
    </source>
</evidence>
<dbReference type="GO" id="GO:0000785">
    <property type="term" value="C:chromatin"/>
    <property type="evidence" value="ECO:0007669"/>
    <property type="project" value="TreeGrafter"/>
</dbReference>
<dbReference type="FunFam" id="3.30.160.60:FF:000012">
    <property type="entry name" value="RB-associated KRAB zinc finger protein-like"/>
    <property type="match status" value="1"/>
</dbReference>
<keyword evidence="8" id="KW-0804">Transcription</keyword>
<evidence type="ECO:0000259" key="13">
    <source>
        <dbReference type="PROSITE" id="PS50157"/>
    </source>
</evidence>
<dbReference type="InterPro" id="IPR006612">
    <property type="entry name" value="THAP_Znf"/>
</dbReference>
<evidence type="ECO:0000256" key="8">
    <source>
        <dbReference type="ARBA" id="ARBA00023163"/>
    </source>
</evidence>
<evidence type="ECO:0000256" key="12">
    <source>
        <dbReference type="SAM" id="MobiDB-lite"/>
    </source>
</evidence>
<feature type="domain" description="C2H2-type" evidence="13">
    <location>
        <begin position="344"/>
        <end position="371"/>
    </location>
</feature>
<dbReference type="FunFam" id="3.30.160.60:FF:000624">
    <property type="entry name" value="zinc finger protein 697"/>
    <property type="match status" value="1"/>
</dbReference>
<dbReference type="SMART" id="SM00355">
    <property type="entry name" value="ZnF_C2H2"/>
    <property type="match status" value="4"/>
</dbReference>
<feature type="domain" description="C2H2-type" evidence="13">
    <location>
        <begin position="316"/>
        <end position="343"/>
    </location>
</feature>
<evidence type="ECO:0000256" key="4">
    <source>
        <dbReference type="ARBA" id="ARBA00022771"/>
    </source>
</evidence>
<dbReference type="Proteomes" id="UP000516260">
    <property type="component" value="Chromosome 4"/>
</dbReference>
<comment type="subcellular location">
    <subcellularLocation>
        <location evidence="1">Nucleus</location>
    </subcellularLocation>
</comment>
<dbReference type="Pfam" id="PF00096">
    <property type="entry name" value="zf-C2H2"/>
    <property type="match status" value="2"/>
</dbReference>
<dbReference type="SMART" id="SM00692">
    <property type="entry name" value="DM3"/>
    <property type="match status" value="1"/>
</dbReference>
<dbReference type="SUPFAM" id="SSF57716">
    <property type="entry name" value="Glucocorticoid receptor-like (DNA-binding domain)"/>
    <property type="match status" value="1"/>
</dbReference>
<evidence type="ECO:0000256" key="5">
    <source>
        <dbReference type="ARBA" id="ARBA00022833"/>
    </source>
</evidence>
<keyword evidence="7 11" id="KW-0238">DNA-binding</keyword>
<feature type="domain" description="C2H2-type" evidence="13">
    <location>
        <begin position="260"/>
        <end position="287"/>
    </location>
</feature>
<keyword evidence="9" id="KW-0539">Nucleus</keyword>
<dbReference type="SUPFAM" id="SSF57667">
    <property type="entry name" value="beta-beta-alpha zinc fingers"/>
    <property type="match status" value="3"/>
</dbReference>
<keyword evidence="16" id="KW-1185">Reference proteome</keyword>
<evidence type="ECO:0000256" key="11">
    <source>
        <dbReference type="PROSITE-ProRule" id="PRU00309"/>
    </source>
</evidence>
<keyword evidence="6" id="KW-0805">Transcription regulation</keyword>
<feature type="domain" description="THAP-type" evidence="14">
    <location>
        <begin position="1"/>
        <end position="80"/>
    </location>
</feature>
<protein>
    <recommendedName>
        <fullName evidence="17">THAP-type domain-containing protein</fullName>
    </recommendedName>
</protein>
<dbReference type="GO" id="GO:0005667">
    <property type="term" value="C:transcription regulator complex"/>
    <property type="evidence" value="ECO:0007669"/>
    <property type="project" value="TreeGrafter"/>
</dbReference>
<dbReference type="GO" id="GO:0031519">
    <property type="term" value="C:PcG protein complex"/>
    <property type="evidence" value="ECO:0007669"/>
    <property type="project" value="TreeGrafter"/>
</dbReference>
<comment type="caution">
    <text evidence="15">The sequence shown here is derived from an EMBL/GenBank/DDBJ whole genome shotgun (WGS) entry which is preliminary data.</text>
</comment>
<organism evidence="15 16">
    <name type="scientific">Takifugu bimaculatus</name>
    <dbReference type="NCBI Taxonomy" id="433685"/>
    <lineage>
        <taxon>Eukaryota</taxon>
        <taxon>Metazoa</taxon>
        <taxon>Chordata</taxon>
        <taxon>Craniata</taxon>
        <taxon>Vertebrata</taxon>
        <taxon>Euteleostomi</taxon>
        <taxon>Actinopterygii</taxon>
        <taxon>Neopterygii</taxon>
        <taxon>Teleostei</taxon>
        <taxon>Neoteleostei</taxon>
        <taxon>Acanthomorphata</taxon>
        <taxon>Eupercaria</taxon>
        <taxon>Tetraodontiformes</taxon>
        <taxon>Tetradontoidea</taxon>
        <taxon>Tetraodontidae</taxon>
        <taxon>Takifugu</taxon>
    </lineage>
</organism>